<evidence type="ECO:0000259" key="11">
    <source>
        <dbReference type="Pfam" id="PF07730"/>
    </source>
</evidence>
<evidence type="ECO:0000256" key="5">
    <source>
        <dbReference type="ARBA" id="ARBA00022741"/>
    </source>
</evidence>
<dbReference type="CDD" id="cd16917">
    <property type="entry name" value="HATPase_UhpB-NarQ-NarX-like"/>
    <property type="match status" value="1"/>
</dbReference>
<evidence type="ECO:0000256" key="3">
    <source>
        <dbReference type="ARBA" id="ARBA00022553"/>
    </source>
</evidence>
<evidence type="ECO:0000256" key="6">
    <source>
        <dbReference type="ARBA" id="ARBA00022777"/>
    </source>
</evidence>
<dbReference type="Gene3D" id="3.30.565.10">
    <property type="entry name" value="Histidine kinase-like ATPase, C-terminal domain"/>
    <property type="match status" value="1"/>
</dbReference>
<dbReference type="InterPro" id="IPR050482">
    <property type="entry name" value="Sensor_HK_TwoCompSys"/>
</dbReference>
<accession>A0A6J4NYT7</accession>
<evidence type="ECO:0000256" key="4">
    <source>
        <dbReference type="ARBA" id="ARBA00022679"/>
    </source>
</evidence>
<comment type="catalytic activity">
    <reaction evidence="1">
        <text>ATP + protein L-histidine = ADP + protein N-phospho-L-histidine.</text>
        <dbReference type="EC" id="2.7.13.3"/>
    </reaction>
</comment>
<organism evidence="12">
    <name type="scientific">uncultured Nocardioides sp</name>
    <dbReference type="NCBI Taxonomy" id="198441"/>
    <lineage>
        <taxon>Bacteria</taxon>
        <taxon>Bacillati</taxon>
        <taxon>Actinomycetota</taxon>
        <taxon>Actinomycetes</taxon>
        <taxon>Propionibacteriales</taxon>
        <taxon>Nocardioidaceae</taxon>
        <taxon>Nocardioides</taxon>
        <taxon>environmental samples</taxon>
    </lineage>
</organism>
<evidence type="ECO:0000256" key="9">
    <source>
        <dbReference type="SAM" id="Phobius"/>
    </source>
</evidence>
<dbReference type="GO" id="GO:0000155">
    <property type="term" value="F:phosphorelay sensor kinase activity"/>
    <property type="evidence" value="ECO:0007669"/>
    <property type="project" value="InterPro"/>
</dbReference>
<evidence type="ECO:0000256" key="7">
    <source>
        <dbReference type="ARBA" id="ARBA00022840"/>
    </source>
</evidence>
<dbReference type="AlphaFoldDB" id="A0A6J4NYT7"/>
<dbReference type="Gene3D" id="1.20.5.1930">
    <property type="match status" value="1"/>
</dbReference>
<evidence type="ECO:0000256" key="1">
    <source>
        <dbReference type="ARBA" id="ARBA00000085"/>
    </source>
</evidence>
<feature type="domain" description="Signal transduction histidine kinase subgroup 3 dimerisation and phosphoacceptor" evidence="11">
    <location>
        <begin position="198"/>
        <end position="264"/>
    </location>
</feature>
<evidence type="ECO:0000256" key="8">
    <source>
        <dbReference type="ARBA" id="ARBA00023012"/>
    </source>
</evidence>
<feature type="domain" description="Histidine kinase/HSP90-like ATPase" evidence="10">
    <location>
        <begin position="307"/>
        <end position="390"/>
    </location>
</feature>
<dbReference type="GO" id="GO:0016020">
    <property type="term" value="C:membrane"/>
    <property type="evidence" value="ECO:0007669"/>
    <property type="project" value="InterPro"/>
</dbReference>
<keyword evidence="9" id="KW-1133">Transmembrane helix</keyword>
<dbReference type="InterPro" id="IPR036890">
    <property type="entry name" value="HATPase_C_sf"/>
</dbReference>
<dbReference type="PANTHER" id="PTHR24421:SF10">
    <property type="entry name" value="NITRATE_NITRITE SENSOR PROTEIN NARQ"/>
    <property type="match status" value="1"/>
</dbReference>
<dbReference type="SUPFAM" id="SSF55874">
    <property type="entry name" value="ATPase domain of HSP90 chaperone/DNA topoisomerase II/histidine kinase"/>
    <property type="match status" value="1"/>
</dbReference>
<evidence type="ECO:0000259" key="10">
    <source>
        <dbReference type="Pfam" id="PF02518"/>
    </source>
</evidence>
<dbReference type="Pfam" id="PF07730">
    <property type="entry name" value="HisKA_3"/>
    <property type="match status" value="1"/>
</dbReference>
<keyword evidence="4" id="KW-0808">Transferase</keyword>
<evidence type="ECO:0000256" key="2">
    <source>
        <dbReference type="ARBA" id="ARBA00012438"/>
    </source>
</evidence>
<keyword evidence="6 12" id="KW-0418">Kinase</keyword>
<feature type="transmembrane region" description="Helical" evidence="9">
    <location>
        <begin position="70"/>
        <end position="88"/>
    </location>
</feature>
<feature type="transmembrane region" description="Helical" evidence="9">
    <location>
        <begin position="155"/>
        <end position="176"/>
    </location>
</feature>
<dbReference type="EMBL" id="CADCUM010000119">
    <property type="protein sequence ID" value="CAA9401608.1"/>
    <property type="molecule type" value="Genomic_DNA"/>
</dbReference>
<gene>
    <name evidence="12" type="ORF">AVDCRST_MAG32-2995</name>
</gene>
<keyword evidence="9" id="KW-0472">Membrane</keyword>
<feature type="transmembrane region" description="Helical" evidence="9">
    <location>
        <begin position="46"/>
        <end position="63"/>
    </location>
</feature>
<protein>
    <recommendedName>
        <fullName evidence="2">histidine kinase</fullName>
        <ecNumber evidence="2">2.7.13.3</ecNumber>
    </recommendedName>
</protein>
<feature type="transmembrane region" description="Helical" evidence="9">
    <location>
        <begin position="130"/>
        <end position="149"/>
    </location>
</feature>
<keyword evidence="7" id="KW-0067">ATP-binding</keyword>
<proteinExistence type="predicted"/>
<dbReference type="Pfam" id="PF02518">
    <property type="entry name" value="HATPase_c"/>
    <property type="match status" value="1"/>
</dbReference>
<dbReference type="EC" id="2.7.13.3" evidence="2"/>
<name>A0A6J4NYT7_9ACTN</name>
<evidence type="ECO:0000313" key="12">
    <source>
        <dbReference type="EMBL" id="CAA9401608.1"/>
    </source>
</evidence>
<keyword evidence="3" id="KW-0597">Phosphoprotein</keyword>
<keyword evidence="8" id="KW-0902">Two-component regulatory system</keyword>
<dbReference type="GO" id="GO:0046983">
    <property type="term" value="F:protein dimerization activity"/>
    <property type="evidence" value="ECO:0007669"/>
    <property type="project" value="InterPro"/>
</dbReference>
<feature type="transmembrane region" description="Helical" evidence="9">
    <location>
        <begin position="100"/>
        <end position="118"/>
    </location>
</feature>
<dbReference type="InterPro" id="IPR011712">
    <property type="entry name" value="Sig_transdc_His_kin_sub3_dim/P"/>
</dbReference>
<keyword evidence="5" id="KW-0547">Nucleotide-binding</keyword>
<dbReference type="PANTHER" id="PTHR24421">
    <property type="entry name" value="NITRATE/NITRITE SENSOR PROTEIN NARX-RELATED"/>
    <property type="match status" value="1"/>
</dbReference>
<sequence length="391" mass="40769">MTTPAAAPRSRGVADAMQLLLAGSLALVLLPQSLHAARGGGLAPVWVGALVVALLGLHLAVAAAHRWPRATYVVGALACLVLLVAPDLDGSTAPVDATDYGPILLPSTLCFYPLLYSVSARTRAPWPNAALGLALAGSGLTLARLWGFTGTPIEAWAWWLMLGTTVIGGTLAAWALGRYHATRTAWTAQLAERAAADERRRIAREMHDVVAHSLAVVVSHAEAGRMVVPRSPERAAEILDTIATTGREALEEMRGLLGVLRDDDAPTEPQPGLADIPALVDRVRSAGLDVELTMAPEVDVAPAVGLTVYRIVQEALTNVTRHGGERPTARVSIEATGDGLAVHVTSTGPPRAASSPGRGLTGMRERVETVGGSIEAGPAGGGWRVRAVVPR</sequence>
<keyword evidence="9" id="KW-0812">Transmembrane</keyword>
<dbReference type="InterPro" id="IPR003594">
    <property type="entry name" value="HATPase_dom"/>
</dbReference>
<reference evidence="12" key="1">
    <citation type="submission" date="2020-02" db="EMBL/GenBank/DDBJ databases">
        <authorList>
            <person name="Meier V. D."/>
        </authorList>
    </citation>
    <scope>NUCLEOTIDE SEQUENCE</scope>
    <source>
        <strain evidence="12">AVDCRST_MAG32</strain>
    </source>
</reference>
<dbReference type="GO" id="GO:0005524">
    <property type="term" value="F:ATP binding"/>
    <property type="evidence" value="ECO:0007669"/>
    <property type="project" value="UniProtKB-KW"/>
</dbReference>